<dbReference type="Proteomes" id="UP000054408">
    <property type="component" value="Unassembled WGS sequence"/>
</dbReference>
<organism evidence="1 2">
    <name type="scientific">Thecamonas trahens ATCC 50062</name>
    <dbReference type="NCBI Taxonomy" id="461836"/>
    <lineage>
        <taxon>Eukaryota</taxon>
        <taxon>Apusozoa</taxon>
        <taxon>Apusomonadida</taxon>
        <taxon>Apusomonadidae</taxon>
        <taxon>Thecamonas</taxon>
    </lineage>
</organism>
<dbReference type="EMBL" id="GL349485">
    <property type="protein sequence ID" value="KNC54065.1"/>
    <property type="molecule type" value="Genomic_DNA"/>
</dbReference>
<name>A0A0L0DP91_THETB</name>
<accession>A0A0L0DP91</accession>
<keyword evidence="2" id="KW-1185">Reference proteome</keyword>
<reference evidence="1 2" key="1">
    <citation type="submission" date="2010-05" db="EMBL/GenBank/DDBJ databases">
        <title>The Genome Sequence of Thecamonas trahens ATCC 50062.</title>
        <authorList>
            <consortium name="The Broad Institute Genome Sequencing Platform"/>
            <person name="Russ C."/>
            <person name="Cuomo C."/>
            <person name="Shea T."/>
            <person name="Young S.K."/>
            <person name="Zeng Q."/>
            <person name="Koehrsen M."/>
            <person name="Haas B."/>
            <person name="Borodovsky M."/>
            <person name="Guigo R."/>
            <person name="Alvarado L."/>
            <person name="Berlin A."/>
            <person name="Bochicchio J."/>
            <person name="Borenstein D."/>
            <person name="Chapman S."/>
            <person name="Chen Z."/>
            <person name="Freedman E."/>
            <person name="Gellesch M."/>
            <person name="Goldberg J."/>
            <person name="Griggs A."/>
            <person name="Gujja S."/>
            <person name="Heilman E."/>
            <person name="Heiman D."/>
            <person name="Hepburn T."/>
            <person name="Howarth C."/>
            <person name="Jen D."/>
            <person name="Larson L."/>
            <person name="Mehta T."/>
            <person name="Park D."/>
            <person name="Pearson M."/>
            <person name="Roberts A."/>
            <person name="Saif S."/>
            <person name="Shenoy N."/>
            <person name="Sisk P."/>
            <person name="Stolte C."/>
            <person name="Sykes S."/>
            <person name="Thomson T."/>
            <person name="Walk T."/>
            <person name="White J."/>
            <person name="Yandava C."/>
            <person name="Burger G."/>
            <person name="Gray M.W."/>
            <person name="Holland P.W.H."/>
            <person name="King N."/>
            <person name="Lang F.B.F."/>
            <person name="Roger A.J."/>
            <person name="Ruiz-Trillo I."/>
            <person name="Lander E."/>
            <person name="Nusbaum C."/>
        </authorList>
    </citation>
    <scope>NUCLEOTIDE SEQUENCE [LARGE SCALE GENOMIC DNA]</scope>
    <source>
        <strain evidence="1 2">ATCC 50062</strain>
    </source>
</reference>
<protein>
    <submittedName>
        <fullName evidence="1">Uncharacterized protein</fullName>
    </submittedName>
</protein>
<proteinExistence type="predicted"/>
<dbReference type="GeneID" id="25568129"/>
<sequence length="79" mass="8324">MSSSNQMKVTLTKGMDGEFMGKAGTPLSFLMQKLGVSGSLEFERVMPDGSMRSVKGYTGAEDGTTTLLAILNAEAVDEA</sequence>
<dbReference type="RefSeq" id="XP_013754074.1">
    <property type="nucleotide sequence ID" value="XM_013898620.1"/>
</dbReference>
<evidence type="ECO:0000313" key="1">
    <source>
        <dbReference type="EMBL" id="KNC54065.1"/>
    </source>
</evidence>
<gene>
    <name evidence="1" type="ORF">AMSG_09730</name>
</gene>
<evidence type="ECO:0000313" key="2">
    <source>
        <dbReference type="Proteomes" id="UP000054408"/>
    </source>
</evidence>
<dbReference type="AlphaFoldDB" id="A0A0L0DP91"/>